<dbReference type="Gene3D" id="1.10.10.10">
    <property type="entry name" value="Winged helix-like DNA-binding domain superfamily/Winged helix DNA-binding domain"/>
    <property type="match status" value="1"/>
</dbReference>
<dbReference type="GO" id="GO:0016987">
    <property type="term" value="F:sigma factor activity"/>
    <property type="evidence" value="ECO:0007669"/>
    <property type="project" value="UniProtKB-KW"/>
</dbReference>
<dbReference type="InterPro" id="IPR039425">
    <property type="entry name" value="RNA_pol_sigma-70-like"/>
</dbReference>
<evidence type="ECO:0000256" key="2">
    <source>
        <dbReference type="ARBA" id="ARBA00023015"/>
    </source>
</evidence>
<dbReference type="InterPro" id="IPR036388">
    <property type="entry name" value="WH-like_DNA-bd_sf"/>
</dbReference>
<dbReference type="PANTHER" id="PTHR43133:SF60">
    <property type="entry name" value="RNA POLYMERASE SIGMA FACTOR SIGV"/>
    <property type="match status" value="1"/>
</dbReference>
<protein>
    <recommendedName>
        <fullName evidence="6">RNA polymerase sigma factor</fullName>
    </recommendedName>
</protein>
<keyword evidence="10" id="KW-1185">Reference proteome</keyword>
<dbReference type="OrthoDB" id="9785675at2"/>
<dbReference type="InterPro" id="IPR013325">
    <property type="entry name" value="RNA_pol_sigma_r2"/>
</dbReference>
<dbReference type="SUPFAM" id="SSF88946">
    <property type="entry name" value="Sigma2 domain of RNA polymerase sigma factors"/>
    <property type="match status" value="1"/>
</dbReference>
<dbReference type="PROSITE" id="PS01063">
    <property type="entry name" value="SIGMA70_ECF"/>
    <property type="match status" value="1"/>
</dbReference>
<dbReference type="SUPFAM" id="SSF88659">
    <property type="entry name" value="Sigma3 and sigma4 domains of RNA polymerase sigma factors"/>
    <property type="match status" value="1"/>
</dbReference>
<feature type="domain" description="RNA polymerase sigma factor 70 region 4 type 2" evidence="8">
    <location>
        <begin position="128"/>
        <end position="178"/>
    </location>
</feature>
<evidence type="ECO:0000256" key="4">
    <source>
        <dbReference type="ARBA" id="ARBA00023125"/>
    </source>
</evidence>
<reference evidence="9 10" key="1">
    <citation type="submission" date="2016-01" db="EMBL/GenBank/DDBJ databases">
        <title>Complete genome sequence of strain Lentibacillus amyloliquefaciens LAM0015T isolated from saline sediment.</title>
        <authorList>
            <person name="Wang J.-L."/>
            <person name="He M.-X."/>
        </authorList>
    </citation>
    <scope>NUCLEOTIDE SEQUENCE [LARGE SCALE GENOMIC DNA]</scope>
    <source>
        <strain evidence="9 10">LAM0015</strain>
    </source>
</reference>
<dbReference type="GO" id="GO:0006352">
    <property type="term" value="P:DNA-templated transcription initiation"/>
    <property type="evidence" value="ECO:0007669"/>
    <property type="project" value="InterPro"/>
</dbReference>
<evidence type="ECO:0000256" key="3">
    <source>
        <dbReference type="ARBA" id="ARBA00023082"/>
    </source>
</evidence>
<dbReference type="InterPro" id="IPR000838">
    <property type="entry name" value="RNA_pol_sigma70_ECF_CS"/>
</dbReference>
<keyword evidence="4 6" id="KW-0238">DNA-binding</keyword>
<dbReference type="KEGG" id="lao:AOX59_02105"/>
<dbReference type="EMBL" id="CP013862">
    <property type="protein sequence ID" value="ALX47498.1"/>
    <property type="molecule type" value="Genomic_DNA"/>
</dbReference>
<evidence type="ECO:0000313" key="9">
    <source>
        <dbReference type="EMBL" id="ALX47498.1"/>
    </source>
</evidence>
<dbReference type="GO" id="GO:0006950">
    <property type="term" value="P:response to stress"/>
    <property type="evidence" value="ECO:0007669"/>
    <property type="project" value="UniProtKB-ARBA"/>
</dbReference>
<dbReference type="AlphaFoldDB" id="A0A0U4G4D0"/>
<keyword evidence="2 6" id="KW-0805">Transcription regulation</keyword>
<organism evidence="9 10">
    <name type="scientific">Lentibacillus amyloliquefaciens</name>
    <dbReference type="NCBI Taxonomy" id="1472767"/>
    <lineage>
        <taxon>Bacteria</taxon>
        <taxon>Bacillati</taxon>
        <taxon>Bacillota</taxon>
        <taxon>Bacilli</taxon>
        <taxon>Bacillales</taxon>
        <taxon>Bacillaceae</taxon>
        <taxon>Lentibacillus</taxon>
    </lineage>
</organism>
<evidence type="ECO:0000256" key="6">
    <source>
        <dbReference type="RuleBase" id="RU000716"/>
    </source>
</evidence>
<keyword evidence="5 6" id="KW-0804">Transcription</keyword>
<evidence type="ECO:0000313" key="10">
    <source>
        <dbReference type="Proteomes" id="UP000050331"/>
    </source>
</evidence>
<keyword evidence="3 6" id="KW-0731">Sigma factor</keyword>
<evidence type="ECO:0000259" key="8">
    <source>
        <dbReference type="Pfam" id="PF08281"/>
    </source>
</evidence>
<dbReference type="Proteomes" id="UP000050331">
    <property type="component" value="Chromosome"/>
</dbReference>
<dbReference type="STRING" id="1472767.AOX59_02105"/>
<dbReference type="Gene3D" id="1.10.1740.10">
    <property type="match status" value="1"/>
</dbReference>
<feature type="domain" description="RNA polymerase sigma-70 region 2" evidence="7">
    <location>
        <begin position="24"/>
        <end position="88"/>
    </location>
</feature>
<proteinExistence type="inferred from homology"/>
<sequence length="193" mass="22573">MNDTVNSLVKKAQKGDQLAFSELIDFYQHRVYRICFRLIGNHHDAEDLAQTAFLRAYQNINSHDNNKKFSSWLFRIATNLTLDRLKMKKPDYYLDAEVFNADGMTMYNRIPANNQLPEDQVIGREMLDIIQKAMFGLSPEYRLAIIFKYLEELSLKEISDIMQIPIGTVKTRIHRGREILRKQLEPVLSFRGS</sequence>
<dbReference type="InterPro" id="IPR014294">
    <property type="entry name" value="RNA_pol_sigma-W_bacilli"/>
</dbReference>
<dbReference type="NCBIfam" id="TIGR02937">
    <property type="entry name" value="sigma70-ECF"/>
    <property type="match status" value="1"/>
</dbReference>
<dbReference type="InterPro" id="IPR007627">
    <property type="entry name" value="RNA_pol_sigma70_r2"/>
</dbReference>
<gene>
    <name evidence="9" type="ORF">AOX59_02105</name>
</gene>
<dbReference type="InterPro" id="IPR013249">
    <property type="entry name" value="RNA_pol_sigma70_r4_t2"/>
</dbReference>
<evidence type="ECO:0000259" key="7">
    <source>
        <dbReference type="Pfam" id="PF04542"/>
    </source>
</evidence>
<evidence type="ECO:0000256" key="5">
    <source>
        <dbReference type="ARBA" id="ARBA00023163"/>
    </source>
</evidence>
<dbReference type="CDD" id="cd06171">
    <property type="entry name" value="Sigma70_r4"/>
    <property type="match status" value="1"/>
</dbReference>
<dbReference type="PANTHER" id="PTHR43133">
    <property type="entry name" value="RNA POLYMERASE ECF-TYPE SIGMA FACTO"/>
    <property type="match status" value="1"/>
</dbReference>
<dbReference type="InterPro" id="IPR014284">
    <property type="entry name" value="RNA_pol_sigma-70_dom"/>
</dbReference>
<dbReference type="NCBIfam" id="NF007223">
    <property type="entry name" value="PRK09641.1"/>
    <property type="match status" value="1"/>
</dbReference>
<dbReference type="RefSeq" id="WP_068441163.1">
    <property type="nucleotide sequence ID" value="NZ_CP013862.1"/>
</dbReference>
<comment type="similarity">
    <text evidence="1 6">Belongs to the sigma-70 factor family. ECF subfamily.</text>
</comment>
<evidence type="ECO:0000256" key="1">
    <source>
        <dbReference type="ARBA" id="ARBA00010641"/>
    </source>
</evidence>
<dbReference type="Pfam" id="PF04542">
    <property type="entry name" value="Sigma70_r2"/>
    <property type="match status" value="1"/>
</dbReference>
<dbReference type="InterPro" id="IPR013324">
    <property type="entry name" value="RNA_pol_sigma_r3/r4-like"/>
</dbReference>
<dbReference type="NCBIfam" id="TIGR02948">
    <property type="entry name" value="SigW_bacill"/>
    <property type="match status" value="1"/>
</dbReference>
<name>A0A0U4G4D0_9BACI</name>
<dbReference type="GO" id="GO:0003677">
    <property type="term" value="F:DNA binding"/>
    <property type="evidence" value="ECO:0007669"/>
    <property type="project" value="UniProtKB-KW"/>
</dbReference>
<accession>A0A0U4G4D0</accession>
<dbReference type="Pfam" id="PF08281">
    <property type="entry name" value="Sigma70_r4_2"/>
    <property type="match status" value="1"/>
</dbReference>